<dbReference type="EMBL" id="JADHSG010000003">
    <property type="protein sequence ID" value="MBL6903120.1"/>
    <property type="molecule type" value="Genomic_DNA"/>
</dbReference>
<dbReference type="Proteomes" id="UP000705230">
    <property type="component" value="Unassembled WGS sequence"/>
</dbReference>
<dbReference type="PANTHER" id="PTHR48081">
    <property type="entry name" value="AB HYDROLASE SUPERFAMILY PROTEIN C4A8.06C"/>
    <property type="match status" value="1"/>
</dbReference>
<name>A0A937LZ39_9GAMM</name>
<sequence length="277" mass="31619">MKNFLILSLFLPFIVFSEEPLYSSEISYGSNEKQEIDFYEGSSDKVLIWIHGGGWLFGDKRSERWVKRFHNHFIDHEKLNVYMIGYRVGEDTAPNAVDDVICAYKKILDDAVAKKLSVKDIVVSGASAGGHLALMVGLSNEYNFESSCNTLIKPKAVINLFGITEIERNSQFLDEEKFFSFSNYIKTWLPESLTLEEASEKFSPINLVSPNSPQVLTIHGTKDDWVPYDQAILLDQKLKDKHQLLTIENGGHYGFSDEADQIIRQNIAEFLRDTYKD</sequence>
<dbReference type="SUPFAM" id="SSF53474">
    <property type="entry name" value="alpha/beta-Hydrolases"/>
    <property type="match status" value="1"/>
</dbReference>
<dbReference type="AlphaFoldDB" id="A0A937LZ39"/>
<evidence type="ECO:0000256" key="1">
    <source>
        <dbReference type="ARBA" id="ARBA00022801"/>
    </source>
</evidence>
<dbReference type="GO" id="GO:0016787">
    <property type="term" value="F:hydrolase activity"/>
    <property type="evidence" value="ECO:0007669"/>
    <property type="project" value="UniProtKB-KW"/>
</dbReference>
<gene>
    <name evidence="3" type="ORF">ISR29_02855</name>
</gene>
<evidence type="ECO:0000313" key="3">
    <source>
        <dbReference type="EMBL" id="MBL6903120.1"/>
    </source>
</evidence>
<proteinExistence type="predicted"/>
<organism evidence="3 4">
    <name type="scientific">SAR86 cluster bacterium</name>
    <dbReference type="NCBI Taxonomy" id="2030880"/>
    <lineage>
        <taxon>Bacteria</taxon>
        <taxon>Pseudomonadati</taxon>
        <taxon>Pseudomonadota</taxon>
        <taxon>Gammaproteobacteria</taxon>
        <taxon>SAR86 cluster</taxon>
    </lineage>
</organism>
<dbReference type="InterPro" id="IPR049492">
    <property type="entry name" value="BD-FAE-like_dom"/>
</dbReference>
<dbReference type="Pfam" id="PF20434">
    <property type="entry name" value="BD-FAE"/>
    <property type="match status" value="1"/>
</dbReference>
<dbReference type="Gene3D" id="3.40.50.1820">
    <property type="entry name" value="alpha/beta hydrolase"/>
    <property type="match status" value="1"/>
</dbReference>
<evidence type="ECO:0000313" key="4">
    <source>
        <dbReference type="Proteomes" id="UP000705230"/>
    </source>
</evidence>
<accession>A0A937LZ39</accession>
<evidence type="ECO:0000259" key="2">
    <source>
        <dbReference type="Pfam" id="PF20434"/>
    </source>
</evidence>
<keyword evidence="1 3" id="KW-0378">Hydrolase</keyword>
<reference evidence="3" key="1">
    <citation type="submission" date="2020-10" db="EMBL/GenBank/DDBJ databases">
        <title>Microbiome of the Black Sea water column analyzed by genome centric metagenomics.</title>
        <authorList>
            <person name="Cabello-Yeves P.J."/>
            <person name="Callieri C."/>
            <person name="Picazo A."/>
            <person name="Mehrshad M."/>
            <person name="Haro-Moreno J.M."/>
            <person name="Roda-Garcia J."/>
            <person name="Dzembekova N."/>
            <person name="Slabakova V."/>
            <person name="Slabakova N."/>
            <person name="Moncheva S."/>
            <person name="Rodriguez-Valera F."/>
        </authorList>
    </citation>
    <scope>NUCLEOTIDE SEQUENCE</scope>
    <source>
        <strain evidence="3">BS30m-G43</strain>
    </source>
</reference>
<dbReference type="InterPro" id="IPR029058">
    <property type="entry name" value="AB_hydrolase_fold"/>
</dbReference>
<dbReference type="InterPro" id="IPR050300">
    <property type="entry name" value="GDXG_lipolytic_enzyme"/>
</dbReference>
<comment type="caution">
    <text evidence="3">The sequence shown here is derived from an EMBL/GenBank/DDBJ whole genome shotgun (WGS) entry which is preliminary data.</text>
</comment>
<protein>
    <submittedName>
        <fullName evidence="3">Alpha/beta hydrolase</fullName>
    </submittedName>
</protein>
<feature type="domain" description="BD-FAE-like" evidence="2">
    <location>
        <begin position="43"/>
        <end position="238"/>
    </location>
</feature>